<feature type="region of interest" description="Disordered" evidence="1">
    <location>
        <begin position="253"/>
        <end position="434"/>
    </location>
</feature>
<feature type="compositionally biased region" description="Acidic residues" evidence="1">
    <location>
        <begin position="530"/>
        <end position="565"/>
    </location>
</feature>
<feature type="region of interest" description="Disordered" evidence="1">
    <location>
        <begin position="452"/>
        <end position="583"/>
    </location>
</feature>
<feature type="compositionally biased region" description="Low complexity" evidence="1">
    <location>
        <begin position="40"/>
        <end position="62"/>
    </location>
</feature>
<feature type="region of interest" description="Disordered" evidence="1">
    <location>
        <begin position="646"/>
        <end position="666"/>
    </location>
</feature>
<feature type="compositionally biased region" description="Polar residues" evidence="1">
    <location>
        <begin position="398"/>
        <end position="419"/>
    </location>
</feature>
<keyword evidence="3" id="KW-1185">Reference proteome</keyword>
<feature type="compositionally biased region" description="Polar residues" evidence="1">
    <location>
        <begin position="127"/>
        <end position="145"/>
    </location>
</feature>
<feature type="region of interest" description="Disordered" evidence="1">
    <location>
        <begin position="1"/>
        <end position="63"/>
    </location>
</feature>
<evidence type="ECO:0000313" key="3">
    <source>
        <dbReference type="Proteomes" id="UP000757232"/>
    </source>
</evidence>
<proteinExistence type="predicted"/>
<dbReference type="OrthoDB" id="10681072at2759"/>
<feature type="compositionally biased region" description="Basic and acidic residues" evidence="1">
    <location>
        <begin position="329"/>
        <end position="342"/>
    </location>
</feature>
<feature type="compositionally biased region" description="Polar residues" evidence="1">
    <location>
        <begin position="516"/>
        <end position="526"/>
    </location>
</feature>
<name>A0A9Q5I515_SANBA</name>
<feature type="compositionally biased region" description="Gly residues" evidence="1">
    <location>
        <begin position="258"/>
        <end position="270"/>
    </location>
</feature>
<comment type="caution">
    <text evidence="2">The sequence shown here is derived from an EMBL/GenBank/DDBJ whole genome shotgun (WGS) entry which is preliminary data.</text>
</comment>
<feature type="region of interest" description="Disordered" evidence="1">
    <location>
        <begin position="163"/>
        <end position="201"/>
    </location>
</feature>
<sequence>MVYFTDDDSDCDQKPVPTSSRGGLGNIRARKQSQANVKDTTIPTPKSPSTKSSSSSGSTSPSAFRFRRVLSVGSNSTVSSASSVYSNVDSLIATIGSGSGAASVISGLSGTSGGGDDYDVSEPGSPLSPTFPSSASNGTKGKTTSVMSTSAEYALHLQTDARQRALEKQHAKAREKEMEAFSRGLDDQDGEENPEEKVVKLRSGRGGAGVYKTVEYGVDPTLHPCAAVITQEYEARAAAHAREIIAASRMRASLKGSTGRGGAGNVGAGGKRVKSQVKNSKKSREVEKGKGKARADVNPDEIGNNANDRSLDGASALEGQGDDDATVVHVDDDTPDVGEKQKKGPRFRKLFRRAIRSNNAESNAVSPSSSDNTPRQSMGDSILEIKRPSSPSPSFPSVASTNSVNSPQLMSPSHSSHGIQGSAKLRKQPRSRGELREGAELLSFVNAALPDFPGARNVLGVPGTPGFPLPGGRSVSGATPRLQRSQTELSSRSSTPVNNHSSVPPGDPNVHGTVLSEATQPGSVNKTEGVIEEEEWVDDDTLHEVDEDEDEDDNFDDEEGEDSDIDPQMIRRASKKEQQFSLPQYDYGKHDSLDVVIRVALDKLDRTEIKDKENLNEDGIIDAYAFSNDTNIDAQYSRPQLPPPHVANQGTRRVPPASPPPLTPAPIILPSTPRYVRASAPVLPARLNPGSRITSKPMQKVIGSEAGGKLRVVVPLAGPPPARPVPRLPDQFQD</sequence>
<feature type="compositionally biased region" description="Acidic residues" evidence="1">
    <location>
        <begin position="1"/>
        <end position="10"/>
    </location>
</feature>
<feature type="compositionally biased region" description="Basic and acidic residues" evidence="1">
    <location>
        <begin position="163"/>
        <end position="186"/>
    </location>
</feature>
<dbReference type="AlphaFoldDB" id="A0A9Q5I515"/>
<feature type="compositionally biased region" description="Polar residues" evidence="1">
    <location>
        <begin position="356"/>
        <end position="379"/>
    </location>
</feature>
<feature type="compositionally biased region" description="Basic residues" evidence="1">
    <location>
        <begin position="271"/>
        <end position="281"/>
    </location>
</feature>
<feature type="compositionally biased region" description="Basic residues" evidence="1">
    <location>
        <begin position="343"/>
        <end position="355"/>
    </location>
</feature>
<feature type="compositionally biased region" description="Basic and acidic residues" evidence="1">
    <location>
        <begin position="282"/>
        <end position="297"/>
    </location>
</feature>
<dbReference type="Proteomes" id="UP000757232">
    <property type="component" value="Unassembled WGS sequence"/>
</dbReference>
<feature type="compositionally biased region" description="Polar residues" evidence="1">
    <location>
        <begin position="482"/>
        <end position="502"/>
    </location>
</feature>
<feature type="region of interest" description="Disordered" evidence="1">
    <location>
        <begin position="111"/>
        <end position="145"/>
    </location>
</feature>
<reference evidence="2" key="1">
    <citation type="submission" date="2016-06" db="EMBL/GenBank/DDBJ databases">
        <title>Draft Genome sequence of the fungus Inonotus baumii.</title>
        <authorList>
            <person name="Zhu H."/>
            <person name="Lin W."/>
        </authorList>
    </citation>
    <scope>NUCLEOTIDE SEQUENCE</scope>
    <source>
        <strain evidence="2">821</strain>
    </source>
</reference>
<protein>
    <submittedName>
        <fullName evidence="2">Uncharacterized protein</fullName>
    </submittedName>
</protein>
<accession>A0A9Q5I515</accession>
<organism evidence="2 3">
    <name type="scientific">Sanghuangporus baumii</name>
    <name type="common">Phellinus baumii</name>
    <dbReference type="NCBI Taxonomy" id="108892"/>
    <lineage>
        <taxon>Eukaryota</taxon>
        <taxon>Fungi</taxon>
        <taxon>Dikarya</taxon>
        <taxon>Basidiomycota</taxon>
        <taxon>Agaricomycotina</taxon>
        <taxon>Agaricomycetes</taxon>
        <taxon>Hymenochaetales</taxon>
        <taxon>Hymenochaetaceae</taxon>
        <taxon>Sanghuangporus</taxon>
    </lineage>
</organism>
<dbReference type="EMBL" id="LNZH02000083">
    <property type="protein sequence ID" value="OCB91520.1"/>
    <property type="molecule type" value="Genomic_DNA"/>
</dbReference>
<gene>
    <name evidence="2" type="ORF">A7U60_g1223</name>
</gene>
<evidence type="ECO:0000256" key="1">
    <source>
        <dbReference type="SAM" id="MobiDB-lite"/>
    </source>
</evidence>
<evidence type="ECO:0000313" key="2">
    <source>
        <dbReference type="EMBL" id="OCB91520.1"/>
    </source>
</evidence>